<dbReference type="OMA" id="YYNIRYR"/>
<dbReference type="GO" id="GO:0005666">
    <property type="term" value="C:RNA polymerase III complex"/>
    <property type="evidence" value="ECO:0007669"/>
    <property type="project" value="TreeGrafter"/>
</dbReference>
<comment type="subcellular location">
    <subcellularLocation>
        <location evidence="1">Nucleus</location>
    </subcellularLocation>
</comment>
<reference evidence="5 6" key="1">
    <citation type="journal article" date="2015" name="Genome Biol. Evol.">
        <title>Phylogenomic analyses indicate that early fungi evolved digesting cell walls of algal ancestors of land plants.</title>
        <authorList>
            <person name="Chang Y."/>
            <person name="Wang S."/>
            <person name="Sekimoto S."/>
            <person name="Aerts A.L."/>
            <person name="Choi C."/>
            <person name="Clum A."/>
            <person name="LaButti K.M."/>
            <person name="Lindquist E.A."/>
            <person name="Yee Ngan C."/>
            <person name="Ohm R.A."/>
            <person name="Salamov A.A."/>
            <person name="Grigoriev I.V."/>
            <person name="Spatafora J.W."/>
            <person name="Berbee M.L."/>
        </authorList>
    </citation>
    <scope>NUCLEOTIDE SEQUENCE [LARGE SCALE GENOMIC DNA]</scope>
    <source>
        <strain evidence="5 6">NRRL 28638</strain>
    </source>
</reference>
<evidence type="ECO:0000313" key="6">
    <source>
        <dbReference type="Proteomes" id="UP000070444"/>
    </source>
</evidence>
<dbReference type="PANTHER" id="PTHR15367:SF2">
    <property type="entry name" value="DNA-DIRECTED RNA POLYMERASE III SUBUNIT"/>
    <property type="match status" value="1"/>
</dbReference>
<dbReference type="PIRSF" id="PIRSF000777">
    <property type="entry name" value="RNA_polIII_C31"/>
    <property type="match status" value="1"/>
</dbReference>
<evidence type="ECO:0000256" key="2">
    <source>
        <dbReference type="ARBA" id="ARBA00008352"/>
    </source>
</evidence>
<dbReference type="STRING" id="796925.A0A137NUV2"/>
<dbReference type="PANTHER" id="PTHR15367">
    <property type="entry name" value="DNA-DIRECTED RNA POLYMERASE III"/>
    <property type="match status" value="1"/>
</dbReference>
<proteinExistence type="inferred from homology"/>
<dbReference type="Proteomes" id="UP000070444">
    <property type="component" value="Unassembled WGS sequence"/>
</dbReference>
<dbReference type="InterPro" id="IPR024661">
    <property type="entry name" value="RNA_pol_III_Rpc31"/>
</dbReference>
<evidence type="ECO:0000256" key="1">
    <source>
        <dbReference type="ARBA" id="ARBA00004123"/>
    </source>
</evidence>
<dbReference type="OrthoDB" id="5377312at2759"/>
<gene>
    <name evidence="5" type="ORF">CONCODRAFT_126619</name>
</gene>
<dbReference type="AlphaFoldDB" id="A0A137NUV2"/>
<accession>A0A137NUV2</accession>
<dbReference type="Pfam" id="PF11705">
    <property type="entry name" value="RNA_pol_3_Rpc31"/>
    <property type="match status" value="1"/>
</dbReference>
<keyword evidence="6" id="KW-1185">Reference proteome</keyword>
<dbReference type="GO" id="GO:0006383">
    <property type="term" value="P:transcription by RNA polymerase III"/>
    <property type="evidence" value="ECO:0007669"/>
    <property type="project" value="InterPro"/>
</dbReference>
<sequence>MSRGGGSFRGRGRGGGAGRGGAQGGALLTGTAVNPDFIPDFFNTSTKLFPEIHLQVPQDNLISEKYYNIRYRKLVRNLSKSAFYIVEGVQDTDIERYSDRFITSQVNKGSLTDIPVDFKFIPEELHSVSNPAKRKKVQKNLGVSQVNQNLIDQVFNSALEDTVILAFVVCLYNIKYYS</sequence>
<feature type="region of interest" description="Disordered" evidence="4">
    <location>
        <begin position="1"/>
        <end position="22"/>
    </location>
</feature>
<evidence type="ECO:0000313" key="5">
    <source>
        <dbReference type="EMBL" id="KXN66527.1"/>
    </source>
</evidence>
<dbReference type="EMBL" id="KQ964714">
    <property type="protein sequence ID" value="KXN66527.1"/>
    <property type="molecule type" value="Genomic_DNA"/>
</dbReference>
<protein>
    <submittedName>
        <fullName evidence="5">Uncharacterized protein</fullName>
    </submittedName>
</protein>
<evidence type="ECO:0000256" key="4">
    <source>
        <dbReference type="SAM" id="MobiDB-lite"/>
    </source>
</evidence>
<comment type="similarity">
    <text evidence="2">Belongs to the eukaryotic RPC7 RNA polymerase subunit family.</text>
</comment>
<name>A0A137NUV2_CONC2</name>
<organism evidence="5 6">
    <name type="scientific">Conidiobolus coronatus (strain ATCC 28846 / CBS 209.66 / NRRL 28638)</name>
    <name type="common">Delacroixia coronata</name>
    <dbReference type="NCBI Taxonomy" id="796925"/>
    <lineage>
        <taxon>Eukaryota</taxon>
        <taxon>Fungi</taxon>
        <taxon>Fungi incertae sedis</taxon>
        <taxon>Zoopagomycota</taxon>
        <taxon>Entomophthoromycotina</taxon>
        <taxon>Entomophthoromycetes</taxon>
        <taxon>Entomophthorales</taxon>
        <taxon>Ancylistaceae</taxon>
        <taxon>Conidiobolus</taxon>
    </lineage>
</organism>
<keyword evidence="3" id="KW-0539">Nucleus</keyword>
<evidence type="ECO:0000256" key="3">
    <source>
        <dbReference type="ARBA" id="ARBA00023242"/>
    </source>
</evidence>